<organism evidence="7 8">
    <name type="scientific">Neorhodopirellula pilleata</name>
    <dbReference type="NCBI Taxonomy" id="2714738"/>
    <lineage>
        <taxon>Bacteria</taxon>
        <taxon>Pseudomonadati</taxon>
        <taxon>Planctomycetota</taxon>
        <taxon>Planctomycetia</taxon>
        <taxon>Pirellulales</taxon>
        <taxon>Pirellulaceae</taxon>
        <taxon>Neorhodopirellula</taxon>
    </lineage>
</organism>
<dbReference type="PROSITE" id="PS50111">
    <property type="entry name" value="CHEMOTAXIS_TRANSDUC_2"/>
    <property type="match status" value="1"/>
</dbReference>
<evidence type="ECO:0000313" key="8">
    <source>
        <dbReference type="Proteomes" id="UP000316213"/>
    </source>
</evidence>
<dbReference type="NCBIfam" id="TIGR00229">
    <property type="entry name" value="sensory_box"/>
    <property type="match status" value="2"/>
</dbReference>
<keyword evidence="3" id="KW-0175">Coiled coil</keyword>
<dbReference type="InterPro" id="IPR001610">
    <property type="entry name" value="PAC"/>
</dbReference>
<dbReference type="EMBL" id="SJPM01000009">
    <property type="protein sequence ID" value="TWT93717.1"/>
    <property type="molecule type" value="Genomic_DNA"/>
</dbReference>
<dbReference type="InterPro" id="IPR000014">
    <property type="entry name" value="PAS"/>
</dbReference>
<dbReference type="CDD" id="cd00130">
    <property type="entry name" value="PAS"/>
    <property type="match status" value="2"/>
</dbReference>
<dbReference type="Gene3D" id="1.10.287.950">
    <property type="entry name" value="Methyl-accepting chemotaxis protein"/>
    <property type="match status" value="1"/>
</dbReference>
<feature type="domain" description="PAS" evidence="5">
    <location>
        <begin position="32"/>
        <end position="79"/>
    </location>
</feature>
<dbReference type="PROSITE" id="PS50113">
    <property type="entry name" value="PAC"/>
    <property type="match status" value="2"/>
</dbReference>
<dbReference type="InterPro" id="IPR013656">
    <property type="entry name" value="PAS_4"/>
</dbReference>
<dbReference type="Pfam" id="PF13426">
    <property type="entry name" value="PAS_9"/>
    <property type="match status" value="1"/>
</dbReference>
<name>A0A5C6A310_9BACT</name>
<dbReference type="RefSeq" id="WP_146579552.1">
    <property type="nucleotide sequence ID" value="NZ_SJPM01000009.1"/>
</dbReference>
<evidence type="ECO:0000256" key="2">
    <source>
        <dbReference type="PROSITE-ProRule" id="PRU00284"/>
    </source>
</evidence>
<dbReference type="InterPro" id="IPR035965">
    <property type="entry name" value="PAS-like_dom_sf"/>
</dbReference>
<dbReference type="OrthoDB" id="221239at2"/>
<evidence type="ECO:0000259" key="4">
    <source>
        <dbReference type="PROSITE" id="PS50111"/>
    </source>
</evidence>
<dbReference type="GO" id="GO:0016020">
    <property type="term" value="C:membrane"/>
    <property type="evidence" value="ECO:0007669"/>
    <property type="project" value="InterPro"/>
</dbReference>
<dbReference type="SUPFAM" id="SSF55785">
    <property type="entry name" value="PYP-like sensor domain (PAS domain)"/>
    <property type="match status" value="2"/>
</dbReference>
<dbReference type="InterPro" id="IPR000700">
    <property type="entry name" value="PAS-assoc_C"/>
</dbReference>
<dbReference type="Pfam" id="PF00015">
    <property type="entry name" value="MCPsignal"/>
    <property type="match status" value="1"/>
</dbReference>
<dbReference type="SUPFAM" id="SSF58104">
    <property type="entry name" value="Methyl-accepting chemotaxis protein (MCP) signaling domain"/>
    <property type="match status" value="1"/>
</dbReference>
<dbReference type="PANTHER" id="PTHR32089">
    <property type="entry name" value="METHYL-ACCEPTING CHEMOTAXIS PROTEIN MCPB"/>
    <property type="match status" value="1"/>
</dbReference>
<dbReference type="GO" id="GO:0007165">
    <property type="term" value="P:signal transduction"/>
    <property type="evidence" value="ECO:0007669"/>
    <property type="project" value="UniProtKB-KW"/>
</dbReference>
<feature type="domain" description="PAC" evidence="6">
    <location>
        <begin position="224"/>
        <end position="276"/>
    </location>
</feature>
<dbReference type="SMART" id="SM00091">
    <property type="entry name" value="PAS"/>
    <property type="match status" value="2"/>
</dbReference>
<accession>A0A5C6A310</accession>
<dbReference type="PROSITE" id="PS50112">
    <property type="entry name" value="PAS"/>
    <property type="match status" value="1"/>
</dbReference>
<dbReference type="Gene3D" id="3.30.450.20">
    <property type="entry name" value="PAS domain"/>
    <property type="match status" value="2"/>
</dbReference>
<dbReference type="Proteomes" id="UP000316213">
    <property type="component" value="Unassembled WGS sequence"/>
</dbReference>
<dbReference type="SMART" id="SM00283">
    <property type="entry name" value="MA"/>
    <property type="match status" value="1"/>
</dbReference>
<protein>
    <submittedName>
        <fullName evidence="7">Biofilm dispersion protein BdlA</fullName>
    </submittedName>
</protein>
<comment type="caution">
    <text evidence="7">The sequence shown here is derived from an EMBL/GenBank/DDBJ whole genome shotgun (WGS) entry which is preliminary data.</text>
</comment>
<evidence type="ECO:0000256" key="3">
    <source>
        <dbReference type="SAM" id="Coils"/>
    </source>
</evidence>
<sequence>MLTLKSKSNDRVDSLNEEIHSLRQELQEEQQKRRNLNQVFESIQSSQAVIEFEPDGTIIHANENFLRAVGYTLDEIAGRHHRMFVDETYARSPGYQTFWTELKNGQFKSSEYKRFGKGGREIWLQAIYTPVLDESGTVQRVIKLANDITQVKHHEQEIRDRTQAVIEFTPNGTIIDANSMFLTTIGYSIDQIRGQHHSMFMPKGEATTPEYRKFWEDLANGTFHQGEFRRIDSRGNELWLYGAYSPSFDLNGNVVGVIKRVSNITDQVNSKRQAREAGGSVAMGVREMSQAISEISERITRTATLARDSECLSSRTADEVKNLAESSRCISKVVDLIQDLADQTNLLALNATIEAARAGEAGRGFSVVATEVKALANQTGVATNDIRKSVEAIQFNVDTVVKGIDAISNGISEVSANTDSVASSVEEQSIVMTGLSSSAELLLAMH</sequence>
<feature type="domain" description="PAC" evidence="6">
    <location>
        <begin position="108"/>
        <end position="160"/>
    </location>
</feature>
<dbReference type="AlphaFoldDB" id="A0A5C6A310"/>
<dbReference type="Pfam" id="PF08448">
    <property type="entry name" value="PAS_4"/>
    <property type="match status" value="1"/>
</dbReference>
<feature type="coiled-coil region" evidence="3">
    <location>
        <begin position="5"/>
        <end position="46"/>
    </location>
</feature>
<reference evidence="7 8" key="1">
    <citation type="submission" date="2019-02" db="EMBL/GenBank/DDBJ databases">
        <title>Deep-cultivation of Planctomycetes and their phenomic and genomic characterization uncovers novel biology.</title>
        <authorList>
            <person name="Wiegand S."/>
            <person name="Jogler M."/>
            <person name="Boedeker C."/>
            <person name="Pinto D."/>
            <person name="Vollmers J."/>
            <person name="Rivas-Marin E."/>
            <person name="Kohn T."/>
            <person name="Peeters S.H."/>
            <person name="Heuer A."/>
            <person name="Rast P."/>
            <person name="Oberbeckmann S."/>
            <person name="Bunk B."/>
            <person name="Jeske O."/>
            <person name="Meyerdierks A."/>
            <person name="Storesund J.E."/>
            <person name="Kallscheuer N."/>
            <person name="Luecker S."/>
            <person name="Lage O.M."/>
            <person name="Pohl T."/>
            <person name="Merkel B.J."/>
            <person name="Hornburger P."/>
            <person name="Mueller R.-W."/>
            <person name="Bruemmer F."/>
            <person name="Labrenz M."/>
            <person name="Spormann A.M."/>
            <person name="Op Den Camp H."/>
            <person name="Overmann J."/>
            <person name="Amann R."/>
            <person name="Jetten M.S.M."/>
            <person name="Mascher T."/>
            <person name="Medema M.H."/>
            <person name="Devos D.P."/>
            <person name="Kaster A.-K."/>
            <person name="Ovreas L."/>
            <person name="Rohde M."/>
            <person name="Galperin M.Y."/>
            <person name="Jogler C."/>
        </authorList>
    </citation>
    <scope>NUCLEOTIDE SEQUENCE [LARGE SCALE GENOMIC DNA]</scope>
    <source>
        <strain evidence="7 8">Pla100</strain>
    </source>
</reference>
<evidence type="ECO:0000256" key="1">
    <source>
        <dbReference type="ARBA" id="ARBA00023224"/>
    </source>
</evidence>
<evidence type="ECO:0000313" key="7">
    <source>
        <dbReference type="EMBL" id="TWT93717.1"/>
    </source>
</evidence>
<keyword evidence="1 2" id="KW-0807">Transducer</keyword>
<feature type="domain" description="Methyl-accepting transducer" evidence="4">
    <location>
        <begin position="262"/>
        <end position="446"/>
    </location>
</feature>
<dbReference type="InterPro" id="IPR004089">
    <property type="entry name" value="MCPsignal_dom"/>
</dbReference>
<evidence type="ECO:0000259" key="6">
    <source>
        <dbReference type="PROSITE" id="PS50113"/>
    </source>
</evidence>
<evidence type="ECO:0000259" key="5">
    <source>
        <dbReference type="PROSITE" id="PS50112"/>
    </source>
</evidence>
<gene>
    <name evidence="7" type="primary">bdlA</name>
    <name evidence="7" type="ORF">Pla100_42350</name>
</gene>
<keyword evidence="8" id="KW-1185">Reference proteome</keyword>
<proteinExistence type="predicted"/>
<dbReference type="SMART" id="SM00086">
    <property type="entry name" value="PAC"/>
    <property type="match status" value="2"/>
</dbReference>
<dbReference type="PANTHER" id="PTHR32089:SF112">
    <property type="entry name" value="LYSOZYME-LIKE PROTEIN-RELATED"/>
    <property type="match status" value="1"/>
</dbReference>